<evidence type="ECO:0000313" key="2">
    <source>
        <dbReference type="EMBL" id="RNA24660.1"/>
    </source>
</evidence>
<keyword evidence="1" id="KW-1133">Transmembrane helix</keyword>
<dbReference type="Proteomes" id="UP000276133">
    <property type="component" value="Unassembled WGS sequence"/>
</dbReference>
<dbReference type="EMBL" id="REGN01003084">
    <property type="protein sequence ID" value="RNA24660.1"/>
    <property type="molecule type" value="Genomic_DNA"/>
</dbReference>
<evidence type="ECO:0000313" key="3">
    <source>
        <dbReference type="Proteomes" id="UP000276133"/>
    </source>
</evidence>
<keyword evidence="1" id="KW-0812">Transmembrane</keyword>
<keyword evidence="3" id="KW-1185">Reference proteome</keyword>
<feature type="transmembrane region" description="Helical" evidence="1">
    <location>
        <begin position="52"/>
        <end position="73"/>
    </location>
</feature>
<accession>A0A3M7RMM5</accession>
<name>A0A3M7RMM5_BRAPC</name>
<sequence length="77" mass="9115">MMEKFECVYDATSQTKLRLYHIIRKSLMNRFIKAYFYLRGLLIVIQKRVVELYSSVLGGVYPIMAIAVSIKIFKYEL</sequence>
<dbReference type="AlphaFoldDB" id="A0A3M7RMM5"/>
<comment type="caution">
    <text evidence="2">The sequence shown here is derived from an EMBL/GenBank/DDBJ whole genome shotgun (WGS) entry which is preliminary data.</text>
</comment>
<protein>
    <submittedName>
        <fullName evidence="2">Uncharacterized protein</fullName>
    </submittedName>
</protein>
<proteinExistence type="predicted"/>
<keyword evidence="1" id="KW-0472">Membrane</keyword>
<gene>
    <name evidence="2" type="ORF">BpHYR1_017827</name>
</gene>
<organism evidence="2 3">
    <name type="scientific">Brachionus plicatilis</name>
    <name type="common">Marine rotifer</name>
    <name type="synonym">Brachionus muelleri</name>
    <dbReference type="NCBI Taxonomy" id="10195"/>
    <lineage>
        <taxon>Eukaryota</taxon>
        <taxon>Metazoa</taxon>
        <taxon>Spiralia</taxon>
        <taxon>Gnathifera</taxon>
        <taxon>Rotifera</taxon>
        <taxon>Eurotatoria</taxon>
        <taxon>Monogononta</taxon>
        <taxon>Pseudotrocha</taxon>
        <taxon>Ploima</taxon>
        <taxon>Brachionidae</taxon>
        <taxon>Brachionus</taxon>
    </lineage>
</organism>
<evidence type="ECO:0000256" key="1">
    <source>
        <dbReference type="SAM" id="Phobius"/>
    </source>
</evidence>
<reference evidence="2 3" key="1">
    <citation type="journal article" date="2018" name="Sci. Rep.">
        <title>Genomic signatures of local adaptation to the degree of environmental predictability in rotifers.</title>
        <authorList>
            <person name="Franch-Gras L."/>
            <person name="Hahn C."/>
            <person name="Garcia-Roger E.M."/>
            <person name="Carmona M.J."/>
            <person name="Serra M."/>
            <person name="Gomez A."/>
        </authorList>
    </citation>
    <scope>NUCLEOTIDE SEQUENCE [LARGE SCALE GENOMIC DNA]</scope>
    <source>
        <strain evidence="2">HYR1</strain>
    </source>
</reference>